<dbReference type="PANTHER" id="PTHR46825:SF7">
    <property type="entry name" value="D-ALANYL-D-ALANINE CARBOXYPEPTIDASE"/>
    <property type="match status" value="1"/>
</dbReference>
<dbReference type="EC" id="3.-.-.-" evidence="3"/>
<accession>A0ABV7YKE2</accession>
<dbReference type="InterPro" id="IPR056008">
    <property type="entry name" value="DUF7586"/>
</dbReference>
<evidence type="ECO:0000259" key="2">
    <source>
        <dbReference type="Pfam" id="PF24491"/>
    </source>
</evidence>
<dbReference type="RefSeq" id="WP_205114923.1">
    <property type="nucleotide sequence ID" value="NZ_JAFBCM010000001.1"/>
</dbReference>
<keyword evidence="3" id="KW-0378">Hydrolase</keyword>
<keyword evidence="4" id="KW-1185">Reference proteome</keyword>
<dbReference type="InterPro" id="IPR050491">
    <property type="entry name" value="AmpC-like"/>
</dbReference>
<dbReference type="Pfam" id="PF00144">
    <property type="entry name" value="Beta-lactamase"/>
    <property type="match status" value="1"/>
</dbReference>
<gene>
    <name evidence="3" type="ORF">ACFOUW_25370</name>
</gene>
<feature type="domain" description="DUF7586" evidence="2">
    <location>
        <begin position="347"/>
        <end position="431"/>
    </location>
</feature>
<dbReference type="Pfam" id="PF24491">
    <property type="entry name" value="DUF7586"/>
    <property type="match status" value="1"/>
</dbReference>
<feature type="domain" description="Beta-lactamase-related" evidence="1">
    <location>
        <begin position="20"/>
        <end position="321"/>
    </location>
</feature>
<dbReference type="EMBL" id="JBHRZH010000023">
    <property type="protein sequence ID" value="MFC3764190.1"/>
    <property type="molecule type" value="Genomic_DNA"/>
</dbReference>
<dbReference type="PANTHER" id="PTHR46825">
    <property type="entry name" value="D-ALANYL-D-ALANINE-CARBOXYPEPTIDASE/ENDOPEPTIDASE AMPH"/>
    <property type="match status" value="1"/>
</dbReference>
<protein>
    <submittedName>
        <fullName evidence="3">Serine hydrolase domain-containing protein</fullName>
        <ecNumber evidence="3">3.-.-.-</ecNumber>
    </submittedName>
</protein>
<dbReference type="InterPro" id="IPR012338">
    <property type="entry name" value="Beta-lactam/transpept-like"/>
</dbReference>
<dbReference type="Proteomes" id="UP001595699">
    <property type="component" value="Unassembled WGS sequence"/>
</dbReference>
<organism evidence="3 4">
    <name type="scientific">Tenggerimyces flavus</name>
    <dbReference type="NCBI Taxonomy" id="1708749"/>
    <lineage>
        <taxon>Bacteria</taxon>
        <taxon>Bacillati</taxon>
        <taxon>Actinomycetota</taxon>
        <taxon>Actinomycetes</taxon>
        <taxon>Propionibacteriales</taxon>
        <taxon>Nocardioidaceae</taxon>
        <taxon>Tenggerimyces</taxon>
    </lineage>
</organism>
<dbReference type="GO" id="GO:0016787">
    <property type="term" value="F:hydrolase activity"/>
    <property type="evidence" value="ECO:0007669"/>
    <property type="project" value="UniProtKB-KW"/>
</dbReference>
<reference evidence="4" key="1">
    <citation type="journal article" date="2019" name="Int. J. Syst. Evol. Microbiol.">
        <title>The Global Catalogue of Microorganisms (GCM) 10K type strain sequencing project: providing services to taxonomists for standard genome sequencing and annotation.</title>
        <authorList>
            <consortium name="The Broad Institute Genomics Platform"/>
            <consortium name="The Broad Institute Genome Sequencing Center for Infectious Disease"/>
            <person name="Wu L."/>
            <person name="Ma J."/>
        </authorList>
    </citation>
    <scope>NUCLEOTIDE SEQUENCE [LARGE SCALE GENOMIC DNA]</scope>
    <source>
        <strain evidence="4">CGMCC 4.7241</strain>
    </source>
</reference>
<name>A0ABV7YKE2_9ACTN</name>
<dbReference type="Gene3D" id="3.40.710.10">
    <property type="entry name" value="DD-peptidase/beta-lactamase superfamily"/>
    <property type="match status" value="1"/>
</dbReference>
<dbReference type="SUPFAM" id="SSF56601">
    <property type="entry name" value="beta-lactamase/transpeptidase-like"/>
    <property type="match status" value="1"/>
</dbReference>
<proteinExistence type="predicted"/>
<evidence type="ECO:0000313" key="3">
    <source>
        <dbReference type="EMBL" id="MFC3764190.1"/>
    </source>
</evidence>
<sequence length="448" mass="47664">MSDVLAPTAHALLVRLADEQRTARTPSLVGGVVRDGVLLWSGGRGKVDGAEPDSGTQYRIGSISKTFTAVLVARLRDEGKLDFADPLDRHVPGTTLGDRTIGQLLAHTSGVQAETSGPWWERTPGGAWDTLAGALSPALHRGGELHHYSNLGYAVLGEVISRLRGASWFDALQGEILRPLGLTRTSFSPEAPHALGYAVHPWADVVLEEPFHDAGAMAPAGQLWSTVVDLARWAAFIGGDTGEVLSADTLTELREPNTVERSDTWVSGYGLGLQVLHVGGRTFVGHGGSMPGFLAGVYVDVADSTAGVCAANTTSGVNPVRLGTDLVSILAEHEPRVPAEWAPDPSVPASVLELVGPWYWGPTPFALHAKADGWLDLTPLTERGRASRFRPTGTDTWQGLDGYYLGETLRVVRLADGSVSHLDLASFVFTRSPYDPDAPVPGGVEGWR</sequence>
<evidence type="ECO:0000259" key="1">
    <source>
        <dbReference type="Pfam" id="PF00144"/>
    </source>
</evidence>
<dbReference type="InterPro" id="IPR001466">
    <property type="entry name" value="Beta-lactam-related"/>
</dbReference>
<comment type="caution">
    <text evidence="3">The sequence shown here is derived from an EMBL/GenBank/DDBJ whole genome shotgun (WGS) entry which is preliminary data.</text>
</comment>
<evidence type="ECO:0000313" key="4">
    <source>
        <dbReference type="Proteomes" id="UP001595699"/>
    </source>
</evidence>